<name>A0ABZ0PFG1_9PROT</name>
<gene>
    <name evidence="3" type="ORF">R9Z33_19990</name>
</gene>
<dbReference type="Pfam" id="PF03401">
    <property type="entry name" value="TctC"/>
    <property type="match status" value="1"/>
</dbReference>
<reference evidence="3 4" key="1">
    <citation type="submission" date="2023-11" db="EMBL/GenBank/DDBJ databases">
        <title>Arctic aerobic anoxygenic photoheterotroph Sediminicoccus rosea KRV36 adapts its photosynthesis to long days of polar summer.</title>
        <authorList>
            <person name="Tomasch J."/>
            <person name="Kopejtka K."/>
            <person name="Bily T."/>
            <person name="Gardiner A.T."/>
            <person name="Gardian Z."/>
            <person name="Shivaramu S."/>
            <person name="Koblizek M."/>
            <person name="Engelhardt F."/>
            <person name="Kaftan D."/>
        </authorList>
    </citation>
    <scope>NUCLEOTIDE SEQUENCE [LARGE SCALE GENOMIC DNA]</scope>
    <source>
        <strain evidence="3 4">R-30</strain>
    </source>
</reference>
<evidence type="ECO:0000313" key="4">
    <source>
        <dbReference type="Proteomes" id="UP001305521"/>
    </source>
</evidence>
<dbReference type="Gene3D" id="3.40.190.10">
    <property type="entry name" value="Periplasmic binding protein-like II"/>
    <property type="match status" value="1"/>
</dbReference>
<keyword evidence="4" id="KW-1185">Reference proteome</keyword>
<dbReference type="InterPro" id="IPR005064">
    <property type="entry name" value="BUG"/>
</dbReference>
<dbReference type="PANTHER" id="PTHR42928">
    <property type="entry name" value="TRICARBOXYLATE-BINDING PROTEIN"/>
    <property type="match status" value="1"/>
</dbReference>
<protein>
    <submittedName>
        <fullName evidence="3">Tripartite tricarboxylate transporter substrate-binding protein</fullName>
    </submittedName>
</protein>
<feature type="chain" id="PRO_5047549915" evidence="2">
    <location>
        <begin position="19"/>
        <end position="315"/>
    </location>
</feature>
<keyword evidence="2" id="KW-0732">Signal</keyword>
<dbReference type="SUPFAM" id="SSF53850">
    <property type="entry name" value="Periplasmic binding protein-like II"/>
    <property type="match status" value="1"/>
</dbReference>
<accession>A0ABZ0PFG1</accession>
<dbReference type="RefSeq" id="WP_318648323.1">
    <property type="nucleotide sequence ID" value="NZ_CP137852.1"/>
</dbReference>
<organism evidence="3 4">
    <name type="scientific">Sediminicoccus rosea</name>
    <dbReference type="NCBI Taxonomy" id="1225128"/>
    <lineage>
        <taxon>Bacteria</taxon>
        <taxon>Pseudomonadati</taxon>
        <taxon>Pseudomonadota</taxon>
        <taxon>Alphaproteobacteria</taxon>
        <taxon>Acetobacterales</taxon>
        <taxon>Roseomonadaceae</taxon>
        <taxon>Sediminicoccus</taxon>
    </lineage>
</organism>
<comment type="similarity">
    <text evidence="1">Belongs to the UPF0065 (bug) family.</text>
</comment>
<proteinExistence type="inferred from homology"/>
<dbReference type="Proteomes" id="UP001305521">
    <property type="component" value="Chromosome"/>
</dbReference>
<feature type="signal peptide" evidence="2">
    <location>
        <begin position="1"/>
        <end position="18"/>
    </location>
</feature>
<dbReference type="EMBL" id="CP137852">
    <property type="protein sequence ID" value="WPB84365.1"/>
    <property type="molecule type" value="Genomic_DNA"/>
</dbReference>
<evidence type="ECO:0000313" key="3">
    <source>
        <dbReference type="EMBL" id="WPB84365.1"/>
    </source>
</evidence>
<dbReference type="InterPro" id="IPR042100">
    <property type="entry name" value="Bug_dom1"/>
</dbReference>
<dbReference type="PIRSF" id="PIRSF017082">
    <property type="entry name" value="YflP"/>
    <property type="match status" value="1"/>
</dbReference>
<evidence type="ECO:0000256" key="2">
    <source>
        <dbReference type="SAM" id="SignalP"/>
    </source>
</evidence>
<dbReference type="Gene3D" id="3.40.190.150">
    <property type="entry name" value="Bordetella uptake gene, domain 1"/>
    <property type="match status" value="1"/>
</dbReference>
<evidence type="ECO:0000256" key="1">
    <source>
        <dbReference type="ARBA" id="ARBA00006987"/>
    </source>
</evidence>
<sequence>MKRRTLFAGLALPALAQAQQAPPAGQMRIVSPYTPGGASDTLSRFAAQALTEAMGVNVVVENRPGAGGNLGAEFVARAPNDGSTWLTIAAAHAANVTLYRRLPFDVVRDFVPVCVIGLVPNVLAVHPSVPARTFPEFIAWARAQPQGVTYGSAGIGTLPHLAMELVRHRAGFQAVHVPFRGSAPAITELLSGRIQATFENLPPSAGQIRAGGIRAIAMSTANRLPDWPDVPTVAETWPGFEAVAWQALMAPAGTPMPLVQRVAQVVLAATEAQATRLRGMGIEPGGIGPDRFPAFLQAEISKWAEAVRLSGATAE</sequence>
<dbReference type="PANTHER" id="PTHR42928:SF5">
    <property type="entry name" value="BLR1237 PROTEIN"/>
    <property type="match status" value="1"/>
</dbReference>